<organism evidence="9 10">
    <name type="scientific">Nitrospirillum viridazoti CBAmc</name>
    <dbReference type="NCBI Taxonomy" id="1441467"/>
    <lineage>
        <taxon>Bacteria</taxon>
        <taxon>Pseudomonadati</taxon>
        <taxon>Pseudomonadota</taxon>
        <taxon>Alphaproteobacteria</taxon>
        <taxon>Rhodospirillales</taxon>
        <taxon>Azospirillaceae</taxon>
        <taxon>Nitrospirillum</taxon>
        <taxon>Nitrospirillum viridazoti</taxon>
    </lineage>
</organism>
<evidence type="ECO:0000256" key="6">
    <source>
        <dbReference type="ARBA" id="ARBA00023136"/>
    </source>
</evidence>
<dbReference type="GO" id="GO:0005886">
    <property type="term" value="C:plasma membrane"/>
    <property type="evidence" value="ECO:0007669"/>
    <property type="project" value="UniProtKB-SubCell"/>
</dbReference>
<reference evidence="9 10" key="1">
    <citation type="submission" date="2017-06" db="EMBL/GenBank/DDBJ databases">
        <title>Complete genome sequence of Nitrospirillum amazonense strain CBAmC, an endophytic nitrogen-fixing and plant growth-promoting bacterium, isolated from sugarcane.</title>
        <authorList>
            <person name="Schwab S."/>
            <person name="dos Santos Teixeira K.R."/>
            <person name="Simoes Araujo J.L."/>
            <person name="Soares Vidal M."/>
            <person name="Borges de Freitas H.R."/>
            <person name="Rivello Crivelaro A.L."/>
            <person name="Bueno de Camargo Nunes A."/>
            <person name="dos Santos C.M."/>
            <person name="Palmeira da Silva Rosa D."/>
            <person name="da Silva Padilha D."/>
            <person name="da Silva E."/>
            <person name="Araujo Terra L."/>
            <person name="Soares Mendes V."/>
            <person name="Farinelli L."/>
            <person name="Magalhaes Cruz L."/>
            <person name="Baldani J.I."/>
        </authorList>
    </citation>
    <scope>NUCLEOTIDE SEQUENCE [LARGE SCALE GENOMIC DNA]</scope>
    <source>
        <strain evidence="9 10">CBAmC</strain>
    </source>
</reference>
<evidence type="ECO:0000256" key="7">
    <source>
        <dbReference type="SAM" id="MobiDB-lite"/>
    </source>
</evidence>
<protein>
    <submittedName>
        <fullName evidence="9">MFS transporter</fullName>
    </submittedName>
</protein>
<feature type="transmembrane region" description="Helical" evidence="8">
    <location>
        <begin position="309"/>
        <end position="329"/>
    </location>
</feature>
<dbReference type="Pfam" id="PF05977">
    <property type="entry name" value="MFS_3"/>
    <property type="match status" value="1"/>
</dbReference>
<feature type="transmembrane region" description="Helical" evidence="8">
    <location>
        <begin position="97"/>
        <end position="116"/>
    </location>
</feature>
<feature type="transmembrane region" description="Helical" evidence="8">
    <location>
        <begin position="238"/>
        <end position="263"/>
    </location>
</feature>
<dbReference type="KEGG" id="nao:Y958_22850"/>
<proteinExistence type="predicted"/>
<dbReference type="PANTHER" id="PTHR23513">
    <property type="entry name" value="INTEGRAL MEMBRANE EFFLUX PROTEIN-RELATED"/>
    <property type="match status" value="1"/>
</dbReference>
<keyword evidence="3" id="KW-1003">Cell membrane</keyword>
<feature type="transmembrane region" description="Helical" evidence="8">
    <location>
        <begin position="65"/>
        <end position="85"/>
    </location>
</feature>
<keyword evidence="4 8" id="KW-0812">Transmembrane</keyword>
<evidence type="ECO:0000256" key="4">
    <source>
        <dbReference type="ARBA" id="ARBA00022692"/>
    </source>
</evidence>
<evidence type="ECO:0000256" key="2">
    <source>
        <dbReference type="ARBA" id="ARBA00022448"/>
    </source>
</evidence>
<dbReference type="EMBL" id="CP022112">
    <property type="protein sequence ID" value="ASG23809.1"/>
    <property type="molecule type" value="Genomic_DNA"/>
</dbReference>
<evidence type="ECO:0000256" key="5">
    <source>
        <dbReference type="ARBA" id="ARBA00022989"/>
    </source>
</evidence>
<sequence>MSSTPSNAAAPDPAPHDGPARKGWGGALRHPAFLRYWLARILSMGALQIQAVAAGWAIYDRTGSTMNLGLIGLAQFLPSVGLVLVTGHAADRLDRRLIITICVGVEAAAMAMTGVVLASPDLPVWLVYAAVMLFGAARAFEAPASSALLPNLVPKADFPNAVAISSSAMQVAGVLGPALGGVLYAGLHDWVFGVGAGFLVLAGLIVIGISAPSRAVTRAPVSWDGILGGVRYIRQQPIVLGAISLDLFAVLLGGATALLPALARDQFSADAGLLGLTGPMLLGVMRGAPGAGAILVGLTLAARPLKRRVGPIMLACVGVFGLATIVFGLTHSPAIALLSLLVMGAVDMVSVFVRQTLVQLGTPDEMRGRVSAVSGLFIGASNQLGEFESGLTASWLGTELAVVVGGIGTVAVVALWCVLFPALRRADKLDWSAAT</sequence>
<feature type="compositionally biased region" description="Low complexity" evidence="7">
    <location>
        <begin position="1"/>
        <end position="11"/>
    </location>
</feature>
<evidence type="ECO:0000313" key="9">
    <source>
        <dbReference type="EMBL" id="ASG23809.1"/>
    </source>
</evidence>
<evidence type="ECO:0000313" key="10">
    <source>
        <dbReference type="Proteomes" id="UP000197153"/>
    </source>
</evidence>
<evidence type="ECO:0000256" key="1">
    <source>
        <dbReference type="ARBA" id="ARBA00004651"/>
    </source>
</evidence>
<feature type="transmembrane region" description="Helical" evidence="8">
    <location>
        <begin position="283"/>
        <end position="302"/>
    </location>
</feature>
<dbReference type="PANTHER" id="PTHR23513:SF9">
    <property type="entry name" value="ENTEROBACTIN EXPORTER ENTS"/>
    <property type="match status" value="1"/>
</dbReference>
<keyword evidence="10" id="KW-1185">Reference proteome</keyword>
<dbReference type="CDD" id="cd06173">
    <property type="entry name" value="MFS_MefA_like"/>
    <property type="match status" value="1"/>
</dbReference>
<dbReference type="Gene3D" id="1.20.1250.20">
    <property type="entry name" value="MFS general substrate transporter like domains"/>
    <property type="match status" value="1"/>
</dbReference>
<gene>
    <name evidence="9" type="ORF">Y958_22850</name>
</gene>
<keyword evidence="5 8" id="KW-1133">Transmembrane helix</keyword>
<dbReference type="InterPro" id="IPR036259">
    <property type="entry name" value="MFS_trans_sf"/>
</dbReference>
<dbReference type="Proteomes" id="UP000197153">
    <property type="component" value="Chromosome 3"/>
</dbReference>
<feature type="transmembrane region" description="Helical" evidence="8">
    <location>
        <begin position="37"/>
        <end position="59"/>
    </location>
</feature>
<evidence type="ECO:0000256" key="8">
    <source>
        <dbReference type="SAM" id="Phobius"/>
    </source>
</evidence>
<name>A0A248JZ20_9PROT</name>
<dbReference type="AlphaFoldDB" id="A0A248JZ20"/>
<dbReference type="RefSeq" id="WP_088874278.1">
    <property type="nucleotide sequence ID" value="NZ_CP022112.1"/>
</dbReference>
<keyword evidence="2" id="KW-0813">Transport</keyword>
<keyword evidence="6 8" id="KW-0472">Membrane</keyword>
<feature type="transmembrane region" description="Helical" evidence="8">
    <location>
        <begin position="400"/>
        <end position="423"/>
    </location>
</feature>
<dbReference type="SUPFAM" id="SSF103473">
    <property type="entry name" value="MFS general substrate transporter"/>
    <property type="match status" value="1"/>
</dbReference>
<accession>A0A248JZ20</accession>
<feature type="transmembrane region" description="Helical" evidence="8">
    <location>
        <begin position="122"/>
        <end position="140"/>
    </location>
</feature>
<feature type="region of interest" description="Disordered" evidence="7">
    <location>
        <begin position="1"/>
        <end position="21"/>
    </location>
</feature>
<feature type="transmembrane region" description="Helical" evidence="8">
    <location>
        <begin position="190"/>
        <end position="209"/>
    </location>
</feature>
<comment type="subcellular location">
    <subcellularLocation>
        <location evidence="1">Cell membrane</location>
        <topology evidence="1">Multi-pass membrane protein</topology>
    </subcellularLocation>
</comment>
<dbReference type="InterPro" id="IPR010290">
    <property type="entry name" value="TM_effector"/>
</dbReference>
<feature type="transmembrane region" description="Helical" evidence="8">
    <location>
        <begin position="161"/>
        <end position="184"/>
    </location>
</feature>
<evidence type="ECO:0000256" key="3">
    <source>
        <dbReference type="ARBA" id="ARBA00022475"/>
    </source>
</evidence>